<dbReference type="EMBL" id="JBHRZG010000013">
    <property type="protein sequence ID" value="MFC3833698.1"/>
    <property type="molecule type" value="Genomic_DNA"/>
</dbReference>
<organism evidence="2 3">
    <name type="scientific">Deinococcus rufus</name>
    <dbReference type="NCBI Taxonomy" id="2136097"/>
    <lineage>
        <taxon>Bacteria</taxon>
        <taxon>Thermotogati</taxon>
        <taxon>Deinococcota</taxon>
        <taxon>Deinococci</taxon>
        <taxon>Deinococcales</taxon>
        <taxon>Deinococcaceae</taxon>
        <taxon>Deinococcus</taxon>
    </lineage>
</organism>
<evidence type="ECO:0008006" key="4">
    <source>
        <dbReference type="Google" id="ProtNLM"/>
    </source>
</evidence>
<evidence type="ECO:0000313" key="2">
    <source>
        <dbReference type="EMBL" id="MFC3833698.1"/>
    </source>
</evidence>
<protein>
    <recommendedName>
        <fullName evidence="4">CHRD domain-containing protein</fullName>
    </recommendedName>
</protein>
<gene>
    <name evidence="2" type="ORF">ACFOSB_12600</name>
</gene>
<evidence type="ECO:0000256" key="1">
    <source>
        <dbReference type="SAM" id="SignalP"/>
    </source>
</evidence>
<keyword evidence="1" id="KW-0732">Signal</keyword>
<evidence type="ECO:0000313" key="3">
    <source>
        <dbReference type="Proteomes" id="UP001595803"/>
    </source>
</evidence>
<feature type="signal peptide" evidence="1">
    <location>
        <begin position="1"/>
        <end position="20"/>
    </location>
</feature>
<accession>A0ABV7ZBJ6</accession>
<dbReference type="Proteomes" id="UP001595803">
    <property type="component" value="Unassembled WGS sequence"/>
</dbReference>
<dbReference type="RefSeq" id="WP_295819511.1">
    <property type="nucleotide sequence ID" value="NZ_JBHRZG010000013.1"/>
</dbReference>
<keyword evidence="3" id="KW-1185">Reference proteome</keyword>
<comment type="caution">
    <text evidence="2">The sequence shown here is derived from an EMBL/GenBank/DDBJ whole genome shotgun (WGS) entry which is preliminary data.</text>
</comment>
<proteinExistence type="predicted"/>
<feature type="chain" id="PRO_5046123771" description="CHRD domain-containing protein" evidence="1">
    <location>
        <begin position="21"/>
        <end position="152"/>
    </location>
</feature>
<sequence>MIRSALLVLTLSALAAPAQALKMSVWDRELQTKLGDGETVGGVFTARLVGNYQGPVVVLFALSDDEKLRGTYPTLKTRYDGALDDGQLSLQLPAGTDRAAANGPLTLAKFLNLYKLRLTLQPTGETLSLPGLKVIAPAGAPASTQAPARQGK</sequence>
<name>A0ABV7ZBJ6_9DEIO</name>
<reference evidence="3" key="1">
    <citation type="journal article" date="2019" name="Int. J. Syst. Evol. Microbiol.">
        <title>The Global Catalogue of Microorganisms (GCM) 10K type strain sequencing project: providing services to taxonomists for standard genome sequencing and annotation.</title>
        <authorList>
            <consortium name="The Broad Institute Genomics Platform"/>
            <consortium name="The Broad Institute Genome Sequencing Center for Infectious Disease"/>
            <person name="Wu L."/>
            <person name="Ma J."/>
        </authorList>
    </citation>
    <scope>NUCLEOTIDE SEQUENCE [LARGE SCALE GENOMIC DNA]</scope>
    <source>
        <strain evidence="3">CCTCC AB 2017081</strain>
    </source>
</reference>